<evidence type="ECO:0000313" key="2">
    <source>
        <dbReference type="EMBL" id="AOW14724.1"/>
    </source>
</evidence>
<dbReference type="Proteomes" id="UP000185657">
    <property type="component" value="Unassembled WGS sequence"/>
</dbReference>
<evidence type="ECO:0000313" key="5">
    <source>
        <dbReference type="Proteomes" id="UP000185680"/>
    </source>
</evidence>
<feature type="region of interest" description="Disordered" evidence="1">
    <location>
        <begin position="46"/>
        <end position="65"/>
    </location>
</feature>
<evidence type="ECO:0000313" key="4">
    <source>
        <dbReference type="Proteomes" id="UP000185657"/>
    </source>
</evidence>
<sequence>MTRQNLGTDGGTQQPYHQNFNWYAIRHSPFAIHTVLEKLKTISSANCDPHEVSGRVSPLAAMSSP</sequence>
<dbReference type="EMBL" id="CP017476">
    <property type="protein sequence ID" value="AOW14724.1"/>
    <property type="molecule type" value="Genomic_DNA"/>
</dbReference>
<name>A0A163CKH8_9BURK</name>
<accession>A0A163CKH8</accession>
<gene>
    <name evidence="2" type="ORF">LPB072_19750</name>
    <name evidence="3" type="ORF">LPB72_04800</name>
</gene>
<protein>
    <submittedName>
        <fullName evidence="2">Uncharacterized protein</fullName>
    </submittedName>
</protein>
<dbReference type="KEGG" id="hyl:LPB072_19750"/>
<dbReference type="EMBL" id="LVWD01000004">
    <property type="protein sequence ID" value="OAD43179.1"/>
    <property type="molecule type" value="Genomic_DNA"/>
</dbReference>
<dbReference type="Proteomes" id="UP000185680">
    <property type="component" value="Chromosome"/>
</dbReference>
<evidence type="ECO:0000313" key="3">
    <source>
        <dbReference type="EMBL" id="OAD43179.1"/>
    </source>
</evidence>
<keyword evidence="4" id="KW-1185">Reference proteome</keyword>
<dbReference type="AlphaFoldDB" id="A0A163CKH8"/>
<evidence type="ECO:0000256" key="1">
    <source>
        <dbReference type="SAM" id="MobiDB-lite"/>
    </source>
</evidence>
<organism evidence="2 5">
    <name type="scientific">Hydrogenophaga crassostreae</name>
    <dbReference type="NCBI Taxonomy" id="1763535"/>
    <lineage>
        <taxon>Bacteria</taxon>
        <taxon>Pseudomonadati</taxon>
        <taxon>Pseudomonadota</taxon>
        <taxon>Betaproteobacteria</taxon>
        <taxon>Burkholderiales</taxon>
        <taxon>Comamonadaceae</taxon>
        <taxon>Hydrogenophaga</taxon>
    </lineage>
</organism>
<proteinExistence type="predicted"/>
<reference evidence="3 4" key="1">
    <citation type="submission" date="2016-02" db="EMBL/GenBank/DDBJ databases">
        <title>Draft genome sequence of Hydrogenophaga sp. LPB0072.</title>
        <authorList>
            <person name="Shin S.-K."/>
            <person name="Yi H."/>
        </authorList>
    </citation>
    <scope>NUCLEOTIDE SEQUENCE [LARGE SCALE GENOMIC DNA]</scope>
    <source>
        <strain evidence="3 4">LPB0072</strain>
    </source>
</reference>
<reference evidence="2 5" key="2">
    <citation type="submission" date="2016-10" db="EMBL/GenBank/DDBJ databases">
        <title>Hydorgenophaga sp. LPB0072 isolated from gastropod.</title>
        <authorList>
            <person name="Kim E."/>
            <person name="Yi H."/>
        </authorList>
    </citation>
    <scope>NUCLEOTIDE SEQUENCE [LARGE SCALE GENOMIC DNA]</scope>
    <source>
        <strain evidence="2 5">LPB0072</strain>
    </source>
</reference>
<dbReference type="STRING" id="1763535.LPB072_19750"/>